<name>A0AAD3XV94_NEPGR</name>
<gene>
    <name evidence="1" type="ORF">Nepgr_019377</name>
</gene>
<evidence type="ECO:0000313" key="2">
    <source>
        <dbReference type="Proteomes" id="UP001279734"/>
    </source>
</evidence>
<organism evidence="1 2">
    <name type="scientific">Nepenthes gracilis</name>
    <name type="common">Slender pitcher plant</name>
    <dbReference type="NCBI Taxonomy" id="150966"/>
    <lineage>
        <taxon>Eukaryota</taxon>
        <taxon>Viridiplantae</taxon>
        <taxon>Streptophyta</taxon>
        <taxon>Embryophyta</taxon>
        <taxon>Tracheophyta</taxon>
        <taxon>Spermatophyta</taxon>
        <taxon>Magnoliopsida</taxon>
        <taxon>eudicotyledons</taxon>
        <taxon>Gunneridae</taxon>
        <taxon>Pentapetalae</taxon>
        <taxon>Caryophyllales</taxon>
        <taxon>Nepenthaceae</taxon>
        <taxon>Nepenthes</taxon>
    </lineage>
</organism>
<dbReference type="EMBL" id="BSYO01000018">
    <property type="protein sequence ID" value="GMH17536.1"/>
    <property type="molecule type" value="Genomic_DNA"/>
</dbReference>
<dbReference type="Proteomes" id="UP001279734">
    <property type="component" value="Unassembled WGS sequence"/>
</dbReference>
<dbReference type="AlphaFoldDB" id="A0AAD3XV94"/>
<proteinExistence type="predicted"/>
<sequence>MGSCPYAVQRHSLARVQIPQLVPPEVREAHMANAPQAHVPQLPFDIFQKSNQKITPELEYYKPMTSRKVARETSHSYL</sequence>
<accession>A0AAD3XV94</accession>
<keyword evidence="2" id="KW-1185">Reference proteome</keyword>
<protein>
    <submittedName>
        <fullName evidence="1">Uncharacterized protein</fullName>
    </submittedName>
</protein>
<comment type="caution">
    <text evidence="1">The sequence shown here is derived from an EMBL/GenBank/DDBJ whole genome shotgun (WGS) entry which is preliminary data.</text>
</comment>
<reference evidence="1" key="1">
    <citation type="submission" date="2023-05" db="EMBL/GenBank/DDBJ databases">
        <title>Nepenthes gracilis genome sequencing.</title>
        <authorList>
            <person name="Fukushima K."/>
        </authorList>
    </citation>
    <scope>NUCLEOTIDE SEQUENCE</scope>
    <source>
        <strain evidence="1">SING2019-196</strain>
    </source>
</reference>
<evidence type="ECO:0000313" key="1">
    <source>
        <dbReference type="EMBL" id="GMH17536.1"/>
    </source>
</evidence>